<gene>
    <name evidence="1" type="primary">Necator_chrX.g26431</name>
    <name evidence="1" type="ORF">RB195_026264</name>
</gene>
<dbReference type="EMBL" id="JAVFWL010000006">
    <property type="protein sequence ID" value="KAK6766894.1"/>
    <property type="molecule type" value="Genomic_DNA"/>
</dbReference>
<sequence length="68" mass="7498">MKGLVGLGEFRAIHEQLFLTIILLKEHLDLVLYGFSEQTVDRIPVETGPKLTRTVIAGLFGTTPSKGM</sequence>
<protein>
    <submittedName>
        <fullName evidence="1">Uncharacterized protein</fullName>
    </submittedName>
</protein>
<evidence type="ECO:0000313" key="2">
    <source>
        <dbReference type="Proteomes" id="UP001303046"/>
    </source>
</evidence>
<comment type="caution">
    <text evidence="1">The sequence shown here is derived from an EMBL/GenBank/DDBJ whole genome shotgun (WGS) entry which is preliminary data.</text>
</comment>
<accession>A0ABR1EW52</accession>
<keyword evidence="2" id="KW-1185">Reference proteome</keyword>
<organism evidence="1 2">
    <name type="scientific">Necator americanus</name>
    <name type="common">Human hookworm</name>
    <dbReference type="NCBI Taxonomy" id="51031"/>
    <lineage>
        <taxon>Eukaryota</taxon>
        <taxon>Metazoa</taxon>
        <taxon>Ecdysozoa</taxon>
        <taxon>Nematoda</taxon>
        <taxon>Chromadorea</taxon>
        <taxon>Rhabditida</taxon>
        <taxon>Rhabditina</taxon>
        <taxon>Rhabditomorpha</taxon>
        <taxon>Strongyloidea</taxon>
        <taxon>Ancylostomatidae</taxon>
        <taxon>Bunostominae</taxon>
        <taxon>Necator</taxon>
    </lineage>
</organism>
<dbReference type="Proteomes" id="UP001303046">
    <property type="component" value="Unassembled WGS sequence"/>
</dbReference>
<evidence type="ECO:0000313" key="1">
    <source>
        <dbReference type="EMBL" id="KAK6766894.1"/>
    </source>
</evidence>
<reference evidence="1 2" key="1">
    <citation type="submission" date="2023-08" db="EMBL/GenBank/DDBJ databases">
        <title>A Necator americanus chromosomal reference genome.</title>
        <authorList>
            <person name="Ilik V."/>
            <person name="Petrzelkova K.J."/>
            <person name="Pardy F."/>
            <person name="Fuh T."/>
            <person name="Niatou-Singa F.S."/>
            <person name="Gouil Q."/>
            <person name="Baker L."/>
            <person name="Ritchie M.E."/>
            <person name="Jex A.R."/>
            <person name="Gazzola D."/>
            <person name="Li H."/>
            <person name="Toshio Fujiwara R."/>
            <person name="Zhan B."/>
            <person name="Aroian R.V."/>
            <person name="Pafco B."/>
            <person name="Schwarz E.M."/>
        </authorList>
    </citation>
    <scope>NUCLEOTIDE SEQUENCE [LARGE SCALE GENOMIC DNA]</scope>
    <source>
        <strain evidence="1 2">Aroian</strain>
        <tissue evidence="1">Whole animal</tissue>
    </source>
</reference>
<proteinExistence type="predicted"/>
<name>A0ABR1EW52_NECAM</name>